<reference evidence="1 2" key="1">
    <citation type="journal article" date="2016" name="J. Biotechnol.">
        <title>First complete genome sequence of a species in the genus Microterricola, an extremophilic cold active enzyme producing bacterial strain ERGS5:02 isolated from Sikkim Himalaya.</title>
        <authorList>
            <person name="Himanshu"/>
            <person name="Swarnkar M.K."/>
            <person name="Singh D."/>
            <person name="Kumar R."/>
        </authorList>
    </citation>
    <scope>NUCLEOTIDE SEQUENCE [LARGE SCALE GENOMIC DNA]</scope>
    <source>
        <strain evidence="1 2">ERGS5:02</strain>
    </source>
</reference>
<dbReference type="Proteomes" id="UP000058305">
    <property type="component" value="Chromosome"/>
</dbReference>
<accession>A0A0X8E3I2</accession>
<protein>
    <submittedName>
        <fullName evidence="1">Uncharacterized protein</fullName>
    </submittedName>
</protein>
<sequence length="171" mass="18192">MEPEQPAVPAIDLEDPSSWLIGFDGIGPVAQGGPIAEVRPAMAAFVEDELPEWCPAARFKHDGALTLVAHLSDDFSTVTGMSLSGWDSSMDVSNSSPHTAEGIRIGSSLAELLAAYPDIAKSGEYGGGEDPTLFYAVPGDARVWIVFSLYDDTVRGIFVRDTPTPPSEYCS</sequence>
<keyword evidence="2" id="KW-1185">Reference proteome</keyword>
<proteinExistence type="predicted"/>
<dbReference type="KEGG" id="mvd:AWU67_09430"/>
<dbReference type="AlphaFoldDB" id="A0A0X8E3I2"/>
<evidence type="ECO:0000313" key="1">
    <source>
        <dbReference type="EMBL" id="AMB59039.1"/>
    </source>
</evidence>
<evidence type="ECO:0000313" key="2">
    <source>
        <dbReference type="Proteomes" id="UP000058305"/>
    </source>
</evidence>
<reference evidence="2" key="2">
    <citation type="submission" date="2016-01" db="EMBL/GenBank/DDBJ databases">
        <title>First complete genome sequence of a species in the genus Microterricola, an extremophilic cold active enzyme producing strain ERGS5:02 isolated from Sikkim Himalaya.</title>
        <authorList>
            <person name="Kumar R."/>
            <person name="Singh D."/>
            <person name="Swarnkar M.K."/>
        </authorList>
    </citation>
    <scope>NUCLEOTIDE SEQUENCE [LARGE SCALE GENOMIC DNA]</scope>
    <source>
        <strain evidence="2">ERGS5:02</strain>
    </source>
</reference>
<gene>
    <name evidence="1" type="ORF">AWU67_09430</name>
</gene>
<organism evidence="1 2">
    <name type="scientific">Microterricola viridarii</name>
    <dbReference type="NCBI Taxonomy" id="412690"/>
    <lineage>
        <taxon>Bacteria</taxon>
        <taxon>Bacillati</taxon>
        <taxon>Actinomycetota</taxon>
        <taxon>Actinomycetes</taxon>
        <taxon>Micrococcales</taxon>
        <taxon>Microbacteriaceae</taxon>
        <taxon>Microterricola</taxon>
    </lineage>
</organism>
<name>A0A0X8E3I2_9MICO</name>
<dbReference type="EMBL" id="CP014145">
    <property type="protein sequence ID" value="AMB59039.1"/>
    <property type="molecule type" value="Genomic_DNA"/>
</dbReference>